<dbReference type="Proteomes" id="UP000485880">
    <property type="component" value="Unassembled WGS sequence"/>
</dbReference>
<name>A0A8B6M9X7_METTU</name>
<accession>A0A8B6M9X7</accession>
<evidence type="ECO:0000313" key="2">
    <source>
        <dbReference type="Proteomes" id="UP000485880"/>
    </source>
</evidence>
<protein>
    <submittedName>
        <fullName evidence="1">Uncharacterized protein</fullName>
    </submittedName>
</protein>
<organism evidence="1 2">
    <name type="scientific">Methylocella tundrae</name>
    <dbReference type="NCBI Taxonomy" id="227605"/>
    <lineage>
        <taxon>Bacteria</taxon>
        <taxon>Pseudomonadati</taxon>
        <taxon>Pseudomonadota</taxon>
        <taxon>Alphaproteobacteria</taxon>
        <taxon>Hyphomicrobiales</taxon>
        <taxon>Beijerinckiaceae</taxon>
        <taxon>Methylocella</taxon>
    </lineage>
</organism>
<dbReference type="EMBL" id="CABFMQ020000093">
    <property type="protein sequence ID" value="VTZ51305.1"/>
    <property type="molecule type" value="Genomic_DNA"/>
</dbReference>
<proteinExistence type="predicted"/>
<reference evidence="1 2" key="1">
    <citation type="submission" date="2019-05" db="EMBL/GenBank/DDBJ databases">
        <authorList>
            <person name="Farhan Ul Haque M."/>
        </authorList>
    </citation>
    <scope>NUCLEOTIDE SEQUENCE [LARGE SCALE GENOMIC DNA]</scope>
    <source>
        <strain evidence="1">2</strain>
    </source>
</reference>
<dbReference type="AlphaFoldDB" id="A0A8B6M9X7"/>
<comment type="caution">
    <text evidence="1">The sequence shown here is derived from an EMBL/GenBank/DDBJ whole genome shotgun (WGS) entry which is preliminary data.</text>
</comment>
<evidence type="ECO:0000313" key="1">
    <source>
        <dbReference type="EMBL" id="VTZ51305.1"/>
    </source>
</evidence>
<sequence length="59" mass="6066">MQTGSVGVRVNEDIAAGALPVSQSDVNELCLKIASGSDVVGPDNTCCSFSRNDLLPDQA</sequence>
<keyword evidence="2" id="KW-1185">Reference proteome</keyword>
<gene>
    <name evidence="1" type="ORF">MPC4_350011</name>
</gene>